<keyword evidence="3" id="KW-0012">Acyltransferase</keyword>
<dbReference type="PANTHER" id="PTHR36927:SF4">
    <property type="entry name" value="BLR5718 PROTEIN"/>
    <property type="match status" value="1"/>
</dbReference>
<feature type="transmembrane region" description="Helical" evidence="1">
    <location>
        <begin position="147"/>
        <end position="166"/>
    </location>
</feature>
<dbReference type="InterPro" id="IPR002656">
    <property type="entry name" value="Acyl_transf_3_dom"/>
</dbReference>
<sequence length="229" mass="25653">MTINQPVPATDAPKTKLSYINNVKVLLTALVIIHHVLVTYGAPGGWYYSEKTSLAGAVIPMTIVVAINQSFFMGYFFFLSALFVPSSYNIKSAGRFITDRLLRLGIPLLFYSLILSPFMNYLVYYYAGEHHIPLGQYLSGYDDWVNFGVMWFVVALLLFTIGYAVIRLLLKSGINVRMNLPSNKRILLLAAGVGLISFAVRIVFPVGWVLKPLGFQLGHFTHYIALFTL</sequence>
<dbReference type="InterPro" id="IPR050623">
    <property type="entry name" value="Glucan_succinyl_AcylTrfase"/>
</dbReference>
<dbReference type="Proteomes" id="UP001199919">
    <property type="component" value="Unassembled WGS sequence"/>
</dbReference>
<feature type="transmembrane region" description="Helical" evidence="1">
    <location>
        <begin position="104"/>
        <end position="127"/>
    </location>
</feature>
<reference evidence="3 4" key="1">
    <citation type="submission" date="2021-12" db="EMBL/GenBank/DDBJ databases">
        <title>Mucilaginibacter roseus genome.</title>
        <authorList>
            <person name="Ferreira J.R."/>
            <person name="Newman J.D."/>
        </authorList>
    </citation>
    <scope>NUCLEOTIDE SEQUENCE [LARGE SCALE GENOMIC DNA]</scope>
    <source>
        <strain evidence="3 4">LMG 28454</strain>
    </source>
</reference>
<feature type="domain" description="Acyltransferase 3" evidence="2">
    <location>
        <begin position="18"/>
        <end position="218"/>
    </location>
</feature>
<feature type="transmembrane region" description="Helical" evidence="1">
    <location>
        <begin position="54"/>
        <end position="84"/>
    </location>
</feature>
<dbReference type="GO" id="GO:0016746">
    <property type="term" value="F:acyltransferase activity"/>
    <property type="evidence" value="ECO:0007669"/>
    <property type="project" value="UniProtKB-KW"/>
</dbReference>
<keyword evidence="3" id="KW-0808">Transferase</keyword>
<dbReference type="RefSeq" id="WP_232178449.1">
    <property type="nucleotide sequence ID" value="NZ_JAJPWV010000004.1"/>
</dbReference>
<evidence type="ECO:0000259" key="2">
    <source>
        <dbReference type="Pfam" id="PF01757"/>
    </source>
</evidence>
<name>A0ABS8U7R9_9SPHI</name>
<protein>
    <submittedName>
        <fullName evidence="3">Acyltransferase</fullName>
    </submittedName>
</protein>
<comment type="caution">
    <text evidence="3">The sequence shown here is derived from an EMBL/GenBank/DDBJ whole genome shotgun (WGS) entry which is preliminary data.</text>
</comment>
<accession>A0ABS8U7R9</accession>
<evidence type="ECO:0000313" key="3">
    <source>
        <dbReference type="EMBL" id="MCD8741954.1"/>
    </source>
</evidence>
<dbReference type="EMBL" id="JAJPWV010000004">
    <property type="protein sequence ID" value="MCD8741954.1"/>
    <property type="molecule type" value="Genomic_DNA"/>
</dbReference>
<organism evidence="3 4">
    <name type="scientific">Mucilaginibacter roseus</name>
    <dbReference type="NCBI Taxonomy" id="1528868"/>
    <lineage>
        <taxon>Bacteria</taxon>
        <taxon>Pseudomonadati</taxon>
        <taxon>Bacteroidota</taxon>
        <taxon>Sphingobacteriia</taxon>
        <taxon>Sphingobacteriales</taxon>
        <taxon>Sphingobacteriaceae</taxon>
        <taxon>Mucilaginibacter</taxon>
    </lineage>
</organism>
<dbReference type="Pfam" id="PF01757">
    <property type="entry name" value="Acyl_transf_3"/>
    <property type="match status" value="1"/>
</dbReference>
<keyword evidence="1" id="KW-1133">Transmembrane helix</keyword>
<evidence type="ECO:0000256" key="1">
    <source>
        <dbReference type="SAM" id="Phobius"/>
    </source>
</evidence>
<proteinExistence type="predicted"/>
<keyword evidence="1" id="KW-0472">Membrane</keyword>
<feature type="transmembrane region" description="Helical" evidence="1">
    <location>
        <begin position="25"/>
        <end position="48"/>
    </location>
</feature>
<evidence type="ECO:0000313" key="4">
    <source>
        <dbReference type="Proteomes" id="UP001199919"/>
    </source>
</evidence>
<dbReference type="PANTHER" id="PTHR36927">
    <property type="entry name" value="BLR4337 PROTEIN"/>
    <property type="match status" value="1"/>
</dbReference>
<feature type="transmembrane region" description="Helical" evidence="1">
    <location>
        <begin position="186"/>
        <end position="210"/>
    </location>
</feature>
<gene>
    <name evidence="3" type="ORF">LT679_15165</name>
</gene>
<keyword evidence="4" id="KW-1185">Reference proteome</keyword>
<keyword evidence="1" id="KW-0812">Transmembrane</keyword>